<evidence type="ECO:0000313" key="12">
    <source>
        <dbReference type="WBParaSite" id="scf7180000419719.g4225"/>
    </source>
</evidence>
<evidence type="ECO:0000256" key="7">
    <source>
        <dbReference type="ARBA" id="ARBA00022989"/>
    </source>
</evidence>
<accession>A0A915NS05</accession>
<dbReference type="FunFam" id="1.20.1110.10:FF:000065">
    <property type="entry name" value="Sarcoplasmic/endoplasmic reticulum calcium ATPase 1"/>
    <property type="match status" value="1"/>
</dbReference>
<proteinExistence type="predicted"/>
<keyword evidence="5" id="KW-0460">Magnesium</keyword>
<evidence type="ECO:0000256" key="2">
    <source>
        <dbReference type="ARBA" id="ARBA00022692"/>
    </source>
</evidence>
<keyword evidence="7 9" id="KW-1133">Transmembrane helix</keyword>
<dbReference type="GO" id="GO:0016020">
    <property type="term" value="C:membrane"/>
    <property type="evidence" value="ECO:0007669"/>
    <property type="project" value="UniProtKB-SubCell"/>
</dbReference>
<keyword evidence="2 9" id="KW-0812">Transmembrane</keyword>
<evidence type="ECO:0000313" key="11">
    <source>
        <dbReference type="Proteomes" id="UP000887560"/>
    </source>
</evidence>
<evidence type="ECO:0000256" key="1">
    <source>
        <dbReference type="ARBA" id="ARBA00004141"/>
    </source>
</evidence>
<dbReference type="Proteomes" id="UP000887560">
    <property type="component" value="Unplaced"/>
</dbReference>
<sequence>MRCDIEPENFDDLDCSVFMDNHPNAMALSVLVTIEMLNAVNSLSENQSILKMPPWTNIWLCAAIALSMSLHFLILYVDIMATIFQITPLNFVEWMAVLKFSIPVILLDEILKFVARRMEMHSAFERPKI</sequence>
<keyword evidence="6" id="KW-1278">Translocase</keyword>
<dbReference type="Pfam" id="PF00689">
    <property type="entry name" value="Cation_ATPase_C"/>
    <property type="match status" value="1"/>
</dbReference>
<feature type="domain" description="Cation-transporting P-type ATPase C-terminal" evidence="10">
    <location>
        <begin position="23"/>
        <end position="114"/>
    </location>
</feature>
<dbReference type="AlphaFoldDB" id="A0A915NS05"/>
<keyword evidence="11" id="KW-1185">Reference proteome</keyword>
<name>A0A915NS05_9BILA</name>
<evidence type="ECO:0000256" key="6">
    <source>
        <dbReference type="ARBA" id="ARBA00022967"/>
    </source>
</evidence>
<evidence type="ECO:0000259" key="10">
    <source>
        <dbReference type="Pfam" id="PF00689"/>
    </source>
</evidence>
<dbReference type="Gene3D" id="1.20.1110.10">
    <property type="entry name" value="Calcium-transporting ATPase, transmembrane domain"/>
    <property type="match status" value="1"/>
</dbReference>
<evidence type="ECO:0000256" key="3">
    <source>
        <dbReference type="ARBA" id="ARBA00022741"/>
    </source>
</evidence>
<comment type="subcellular location">
    <subcellularLocation>
        <location evidence="1">Membrane</location>
        <topology evidence="1">Multi-pass membrane protein</topology>
    </subcellularLocation>
</comment>
<keyword evidence="8 9" id="KW-0472">Membrane</keyword>
<evidence type="ECO:0000256" key="9">
    <source>
        <dbReference type="SAM" id="Phobius"/>
    </source>
</evidence>
<feature type="transmembrane region" description="Helical" evidence="9">
    <location>
        <begin position="56"/>
        <end position="79"/>
    </location>
</feature>
<dbReference type="InterPro" id="IPR023298">
    <property type="entry name" value="ATPase_P-typ_TM_dom_sf"/>
</dbReference>
<evidence type="ECO:0000256" key="8">
    <source>
        <dbReference type="ARBA" id="ARBA00023136"/>
    </source>
</evidence>
<dbReference type="WBParaSite" id="scf7180000419719.g4225">
    <property type="protein sequence ID" value="scf7180000419719.g4225"/>
    <property type="gene ID" value="scf7180000419719.g4225"/>
</dbReference>
<protein>
    <submittedName>
        <fullName evidence="12">Cation-transporting P-type ATPase C-terminal domain-containing protein</fullName>
    </submittedName>
</protein>
<keyword evidence="3" id="KW-0547">Nucleotide-binding</keyword>
<reference evidence="12" key="1">
    <citation type="submission" date="2022-11" db="UniProtKB">
        <authorList>
            <consortium name="WormBaseParasite"/>
        </authorList>
    </citation>
    <scope>IDENTIFICATION</scope>
</reference>
<evidence type="ECO:0000256" key="4">
    <source>
        <dbReference type="ARBA" id="ARBA00022840"/>
    </source>
</evidence>
<organism evidence="11 12">
    <name type="scientific">Meloidogyne floridensis</name>
    <dbReference type="NCBI Taxonomy" id="298350"/>
    <lineage>
        <taxon>Eukaryota</taxon>
        <taxon>Metazoa</taxon>
        <taxon>Ecdysozoa</taxon>
        <taxon>Nematoda</taxon>
        <taxon>Chromadorea</taxon>
        <taxon>Rhabditida</taxon>
        <taxon>Tylenchina</taxon>
        <taxon>Tylenchomorpha</taxon>
        <taxon>Tylenchoidea</taxon>
        <taxon>Meloidogynidae</taxon>
        <taxon>Meloidogyninae</taxon>
        <taxon>Meloidogyne</taxon>
    </lineage>
</organism>
<dbReference type="InterPro" id="IPR006068">
    <property type="entry name" value="ATPase_P-typ_cation-transptr_C"/>
</dbReference>
<feature type="transmembrane region" description="Helical" evidence="9">
    <location>
        <begin position="91"/>
        <end position="111"/>
    </location>
</feature>
<evidence type="ECO:0000256" key="5">
    <source>
        <dbReference type="ARBA" id="ARBA00022842"/>
    </source>
</evidence>
<dbReference type="GO" id="GO:0005524">
    <property type="term" value="F:ATP binding"/>
    <property type="evidence" value="ECO:0007669"/>
    <property type="project" value="UniProtKB-KW"/>
</dbReference>
<dbReference type="SUPFAM" id="SSF81665">
    <property type="entry name" value="Calcium ATPase, transmembrane domain M"/>
    <property type="match status" value="1"/>
</dbReference>
<keyword evidence="4" id="KW-0067">ATP-binding</keyword>